<dbReference type="AlphaFoldDB" id="A0AAP0PLF7"/>
<dbReference type="InterPro" id="IPR016461">
    <property type="entry name" value="COMT-like"/>
</dbReference>
<name>A0AAP0PLF7_9MAGN</name>
<accession>A0AAP0PLF7</accession>
<dbReference type="SUPFAM" id="SSF46785">
    <property type="entry name" value="Winged helix' DNA-binding domain"/>
    <property type="match status" value="2"/>
</dbReference>
<feature type="domain" description="O-methyltransferase C-terminal" evidence="4">
    <location>
        <begin position="137"/>
        <end position="331"/>
    </location>
</feature>
<keyword evidence="2" id="KW-0808">Transferase</keyword>
<dbReference type="InterPro" id="IPR029063">
    <property type="entry name" value="SAM-dependent_MTases_sf"/>
</dbReference>
<evidence type="ECO:0000256" key="1">
    <source>
        <dbReference type="ARBA" id="ARBA00022603"/>
    </source>
</evidence>
<dbReference type="EMBL" id="JBBNAE010000002">
    <property type="protein sequence ID" value="KAK9145870.1"/>
    <property type="molecule type" value="Genomic_DNA"/>
</dbReference>
<dbReference type="Proteomes" id="UP001417504">
    <property type="component" value="Unassembled WGS sequence"/>
</dbReference>
<evidence type="ECO:0000313" key="7">
    <source>
        <dbReference type="Proteomes" id="UP001417504"/>
    </source>
</evidence>
<dbReference type="PROSITE" id="PS51683">
    <property type="entry name" value="SAM_OMT_II"/>
    <property type="match status" value="2"/>
</dbReference>
<dbReference type="Pfam" id="PF00891">
    <property type="entry name" value="Methyltransf_2"/>
    <property type="match status" value="2"/>
</dbReference>
<evidence type="ECO:0000256" key="2">
    <source>
        <dbReference type="ARBA" id="ARBA00022679"/>
    </source>
</evidence>
<keyword evidence="1" id="KW-0489">Methyltransferase</keyword>
<feature type="domain" description="O-methyltransferase C-terminal" evidence="4">
    <location>
        <begin position="477"/>
        <end position="614"/>
    </location>
</feature>
<proteinExistence type="predicted"/>
<keyword evidence="7" id="KW-1185">Reference proteome</keyword>
<dbReference type="SUPFAM" id="SSF53335">
    <property type="entry name" value="S-adenosyl-L-methionine-dependent methyltransferases"/>
    <property type="match status" value="2"/>
</dbReference>
<evidence type="ECO:0000313" key="6">
    <source>
        <dbReference type="EMBL" id="KAK9145870.1"/>
    </source>
</evidence>
<dbReference type="GO" id="GO:0032259">
    <property type="term" value="P:methylation"/>
    <property type="evidence" value="ECO:0007669"/>
    <property type="project" value="UniProtKB-KW"/>
</dbReference>
<feature type="domain" description="O-methyltransferase dimerisation" evidence="5">
    <location>
        <begin position="21"/>
        <end position="114"/>
    </location>
</feature>
<dbReference type="InterPro" id="IPR001077">
    <property type="entry name" value="COMT_C"/>
</dbReference>
<dbReference type="InterPro" id="IPR012967">
    <property type="entry name" value="COMT_dimerisation"/>
</dbReference>
<dbReference type="Pfam" id="PF08100">
    <property type="entry name" value="Dimerisation"/>
    <property type="match status" value="2"/>
</dbReference>
<gene>
    <name evidence="6" type="ORF">Sjap_005773</name>
</gene>
<keyword evidence="3" id="KW-0949">S-adenosyl-L-methionine</keyword>
<dbReference type="Gene3D" id="1.10.10.10">
    <property type="entry name" value="Winged helix-like DNA-binding domain superfamily/Winged helix DNA-binding domain"/>
    <property type="match status" value="2"/>
</dbReference>
<organism evidence="6 7">
    <name type="scientific">Stephania japonica</name>
    <dbReference type="NCBI Taxonomy" id="461633"/>
    <lineage>
        <taxon>Eukaryota</taxon>
        <taxon>Viridiplantae</taxon>
        <taxon>Streptophyta</taxon>
        <taxon>Embryophyta</taxon>
        <taxon>Tracheophyta</taxon>
        <taxon>Spermatophyta</taxon>
        <taxon>Magnoliopsida</taxon>
        <taxon>Ranunculales</taxon>
        <taxon>Menispermaceae</taxon>
        <taxon>Menispermoideae</taxon>
        <taxon>Cissampelideae</taxon>
        <taxon>Stephania</taxon>
    </lineage>
</organism>
<dbReference type="PANTHER" id="PTHR11746">
    <property type="entry name" value="O-METHYLTRANSFERASE"/>
    <property type="match status" value="1"/>
</dbReference>
<sequence>MASSQTEIGTKKDEEDFLFAMQLASGSVLPMVLQAAIELQVLEIIAKAGHGAHLSPKEIVSQIPTHNLQASDMLDRILRLLASHSILTCVAMTRENGNVERKYGLATVCKYLLPNADGVSFSPLIFLNQSKAYMESWYLVKEAVLEGGASFKKAHGVYAFEYASKEPRFNELFNQAMYDHTTIIMKKILETYKGFEDLKELVDVGGGIGTTIGIITSKYPAIKGINFDLPHVIEHAPSIPGVKHVGGDMFTSVPKGEWILHDWSDEHCLKLLKNCYDALPSNGKLIVVEEVLPVIPETDNASKAHCQMDLIMMALHIGGRERMDKEFEVMAVVQSQEYSTMDIIHTQLNDNVEEEDFLFAMQLVGASVLPMVLQAASELQVLEIIAKAGPGAHLSPKDIASQLLTQNPEAYAMLDRMLRLLTSYSVLTSVTKTNENGQVERVYGLAPVCKYLVSNETGFRFLLSCFSFKTRSSWIAGRGIGTTISIITSKYPTIKGINFDLSHVIQHAPTFPGVKHIGGDMFKCVPKGEAIFMKWILHDWSDEDCTKLLRNCYDSLPSDGKLIVVEAILPEVAETDAAARGLCQMDILMMTQSPGGKERTDKMFEALAMKAGFAGIRKICCVCNYWVMEFYKDI</sequence>
<dbReference type="Gene3D" id="3.40.50.150">
    <property type="entry name" value="Vaccinia Virus protein VP39"/>
    <property type="match status" value="2"/>
</dbReference>
<dbReference type="InterPro" id="IPR036390">
    <property type="entry name" value="WH_DNA-bd_sf"/>
</dbReference>
<dbReference type="GO" id="GO:0008171">
    <property type="term" value="F:O-methyltransferase activity"/>
    <property type="evidence" value="ECO:0007669"/>
    <property type="project" value="InterPro"/>
</dbReference>
<feature type="domain" description="O-methyltransferase dimerisation" evidence="5">
    <location>
        <begin position="361"/>
        <end position="454"/>
    </location>
</feature>
<dbReference type="GO" id="GO:0046983">
    <property type="term" value="F:protein dimerization activity"/>
    <property type="evidence" value="ECO:0007669"/>
    <property type="project" value="InterPro"/>
</dbReference>
<protein>
    <submittedName>
        <fullName evidence="6">Uncharacterized protein</fullName>
    </submittedName>
</protein>
<comment type="caution">
    <text evidence="6">The sequence shown here is derived from an EMBL/GenBank/DDBJ whole genome shotgun (WGS) entry which is preliminary data.</text>
</comment>
<evidence type="ECO:0000256" key="3">
    <source>
        <dbReference type="ARBA" id="ARBA00022691"/>
    </source>
</evidence>
<evidence type="ECO:0000259" key="4">
    <source>
        <dbReference type="Pfam" id="PF00891"/>
    </source>
</evidence>
<evidence type="ECO:0000259" key="5">
    <source>
        <dbReference type="Pfam" id="PF08100"/>
    </source>
</evidence>
<dbReference type="FunFam" id="1.10.10.10:FF:000357">
    <property type="entry name" value="Caffeic acid 3-O-methyltransferase"/>
    <property type="match status" value="2"/>
</dbReference>
<dbReference type="InterPro" id="IPR036388">
    <property type="entry name" value="WH-like_DNA-bd_sf"/>
</dbReference>
<reference evidence="6 7" key="1">
    <citation type="submission" date="2024-01" db="EMBL/GenBank/DDBJ databases">
        <title>Genome assemblies of Stephania.</title>
        <authorList>
            <person name="Yang L."/>
        </authorList>
    </citation>
    <scope>NUCLEOTIDE SEQUENCE [LARGE SCALE GENOMIC DNA]</scope>
    <source>
        <strain evidence="6">QJT</strain>
        <tissue evidence="6">Leaf</tissue>
    </source>
</reference>